<dbReference type="InterPro" id="IPR014869">
    <property type="entry name" value="GT-D"/>
</dbReference>
<dbReference type="AlphaFoldDB" id="A0A2M9WIQ1"/>
<gene>
    <name evidence="2" type="ORF">PRCB_01980</name>
</gene>
<dbReference type="OrthoDB" id="796510at2"/>
<evidence type="ECO:0000313" key="2">
    <source>
        <dbReference type="EMBL" id="PJZ07452.1"/>
    </source>
</evidence>
<protein>
    <submittedName>
        <fullName evidence="2">DUF1792 domain-containing protein</fullName>
    </submittedName>
</protein>
<keyword evidence="3" id="KW-1185">Reference proteome</keyword>
<evidence type="ECO:0000259" key="1">
    <source>
        <dbReference type="Pfam" id="PF08759"/>
    </source>
</evidence>
<dbReference type="RefSeq" id="WP_100700078.1">
    <property type="nucleotide sequence ID" value="NZ_MLFP01000006.1"/>
</dbReference>
<name>A0A2M9WIQ1_9GAMM</name>
<organism evidence="2 3">
    <name type="scientific">Pantoea rodasii</name>
    <dbReference type="NCBI Taxonomy" id="1076549"/>
    <lineage>
        <taxon>Bacteria</taxon>
        <taxon>Pseudomonadati</taxon>
        <taxon>Pseudomonadota</taxon>
        <taxon>Gammaproteobacteria</taxon>
        <taxon>Enterobacterales</taxon>
        <taxon>Erwiniaceae</taxon>
        <taxon>Pantoea</taxon>
    </lineage>
</organism>
<accession>A0A2M9WIQ1</accession>
<feature type="domain" description="Glycosyltransferase GT-D fold" evidence="1">
    <location>
        <begin position="55"/>
        <end position="280"/>
    </location>
</feature>
<dbReference type="EMBL" id="PIQI01000003">
    <property type="protein sequence ID" value="PJZ07452.1"/>
    <property type="molecule type" value="Genomic_DNA"/>
</dbReference>
<reference evidence="2 3" key="1">
    <citation type="submission" date="2017-11" db="EMBL/GenBank/DDBJ databases">
        <title>The genome sequence of Pantoea rodasii DSM 26611.</title>
        <authorList>
            <person name="Gao J."/>
            <person name="Mao X."/>
            <person name="Sun J."/>
        </authorList>
    </citation>
    <scope>NUCLEOTIDE SEQUENCE [LARGE SCALE GENOMIC DNA]</scope>
    <source>
        <strain evidence="2 3">DSM 26611</strain>
    </source>
</reference>
<dbReference type="Pfam" id="PF08759">
    <property type="entry name" value="GT-D"/>
    <property type="match status" value="1"/>
</dbReference>
<dbReference type="STRING" id="1076549.HA45_10850"/>
<dbReference type="Proteomes" id="UP000232062">
    <property type="component" value="Unassembled WGS sequence"/>
</dbReference>
<evidence type="ECO:0000313" key="3">
    <source>
        <dbReference type="Proteomes" id="UP000232062"/>
    </source>
</evidence>
<proteinExistence type="predicted"/>
<sequence>MVSADFIYRKLRFPFKLTHAAFKFPIANARAKHYQVLSPEQTIDLLLQDNTLSLSRYGDGELEMTLFKNIDFQPFDQRLSIRLKEILRRGTQSNNCCLLCMPDAFRGTGNMRLGSALFWFFHKAFFFRHYENLLKKGYRYGNTSVTRPYHDYKDKQQASRIFNKFKLLFQGKRILIVEGSGTRLGIGNDLLEGASEIKRITTLNRNAFSVYNTLYTSVLAHARDYDMVLMSLGPTATVLAYDLSQHGIRCIDTGHIDIEYEWMRSSAHGKVQVAGKNVNEAGVLLSDDSQDMDDHYRNQVLLHVGLPAEAQLSAPLMPQQLV</sequence>
<comment type="caution">
    <text evidence="2">The sequence shown here is derived from an EMBL/GenBank/DDBJ whole genome shotgun (WGS) entry which is preliminary data.</text>
</comment>